<evidence type="ECO:0000256" key="11">
    <source>
        <dbReference type="SAM" id="MobiDB-lite"/>
    </source>
</evidence>
<evidence type="ECO:0000256" key="3">
    <source>
        <dbReference type="ARBA" id="ARBA00022692"/>
    </source>
</evidence>
<dbReference type="Gene3D" id="2.70.150.10">
    <property type="entry name" value="Calcium-transporting ATPase, cytoplasmic transduction domain A"/>
    <property type="match status" value="2"/>
</dbReference>
<dbReference type="GO" id="GO:0016887">
    <property type="term" value="F:ATP hydrolysis activity"/>
    <property type="evidence" value="ECO:0007669"/>
    <property type="project" value="InterPro"/>
</dbReference>
<dbReference type="InterPro" id="IPR018303">
    <property type="entry name" value="ATPase_P-typ_P_site"/>
</dbReference>
<dbReference type="InterPro" id="IPR023299">
    <property type="entry name" value="ATPase_P-typ_cyto_dom_N"/>
</dbReference>
<feature type="transmembrane region" description="Helical" evidence="12">
    <location>
        <begin position="1216"/>
        <end position="1234"/>
    </location>
</feature>
<dbReference type="InterPro" id="IPR059000">
    <property type="entry name" value="ATPase_P-type_domA"/>
</dbReference>
<dbReference type="GO" id="GO:0005524">
    <property type="term" value="F:ATP binding"/>
    <property type="evidence" value="ECO:0007669"/>
    <property type="project" value="UniProtKB-KW"/>
</dbReference>
<evidence type="ECO:0000313" key="14">
    <source>
        <dbReference type="EMBL" id="KAK9809301.1"/>
    </source>
</evidence>
<feature type="compositionally biased region" description="Low complexity" evidence="11">
    <location>
        <begin position="939"/>
        <end position="955"/>
    </location>
</feature>
<dbReference type="GO" id="GO:0019829">
    <property type="term" value="F:ATPase-coupled monoatomic cation transmembrane transporter activity"/>
    <property type="evidence" value="ECO:0007669"/>
    <property type="project" value="TreeGrafter"/>
</dbReference>
<feature type="transmembrane region" description="Helical" evidence="12">
    <location>
        <begin position="1099"/>
        <end position="1125"/>
    </location>
</feature>
<feature type="transmembrane region" description="Helical" evidence="12">
    <location>
        <begin position="215"/>
        <end position="235"/>
    </location>
</feature>
<evidence type="ECO:0000256" key="7">
    <source>
        <dbReference type="ARBA" id="ARBA00022842"/>
    </source>
</evidence>
<feature type="compositionally biased region" description="Low complexity" evidence="11">
    <location>
        <begin position="345"/>
        <end position="362"/>
    </location>
</feature>
<dbReference type="InterPro" id="IPR023298">
    <property type="entry name" value="ATPase_P-typ_TM_dom_sf"/>
</dbReference>
<gene>
    <name evidence="14" type="ORF">WJX73_002826</name>
</gene>
<feature type="transmembrane region" description="Helical" evidence="12">
    <location>
        <begin position="241"/>
        <end position="260"/>
    </location>
</feature>
<keyword evidence="9 12" id="KW-1133">Transmembrane helix</keyword>
<feature type="transmembrane region" description="Helical" evidence="12">
    <location>
        <begin position="79"/>
        <end position="96"/>
    </location>
</feature>
<evidence type="ECO:0000256" key="1">
    <source>
        <dbReference type="ARBA" id="ARBA00004141"/>
    </source>
</evidence>
<evidence type="ECO:0000259" key="13">
    <source>
        <dbReference type="Pfam" id="PF00122"/>
    </source>
</evidence>
<dbReference type="PRINTS" id="PR00119">
    <property type="entry name" value="CATATPASE"/>
</dbReference>
<sequence>MVKNLNKLHRRDALGEIESPAQSMASAARLQAKELRRVELLIARPNAIDRAIFAPAYLIWTFGMLSNLVFAKWDALSRGWYHLYAIIGAQILCVLLKQWFVDFRTYFTHQPCAQLRAATHCKVTAADYTGAKEVVAVQRRTLEDQISETSFEFRKQRFCWNEELGHFEKLRFPTQETFGEYSKKSGHGTDTRVAAALEKWGNNVFEVPLPEFKDLLMEQLLAPFFVFQVFSVGLWCLDDYMYYSVFTLGMLVMFECTTVFQRMRNLRELRSLQTPKQALFVHRCGKWDKVPGDALVPGDVVSIGRPSGASADTRVVPADMLLLAGTCIVEEAVLTGESTPQWKTPVGAPADPSAAASGAAAAAGEVEGDEVAESVGVDPKTHLNIKRDRALVLFGGTKVLQHTPDATARLRTPDGGCLAVVLRTGFETAQGRLMRMILFSTQRVTANNWEVGLFILFLLVFAIAASAYFLYHTLQDPERDRFKIYLHCTMIITAVVPPELPMELSMAVNASLLALSRKAVFCTEPFRIPIAGKVEVCCFDKTGTLTSDNMVLEGVIPPAGGPLLKDVSTLSAGIVRVLAACQSLITLDGQLVGDPLEKVAFQSTGWSQSEGKLVAPKQGSGQRTTLTILRRFHFSSSLKRMSCVVKVEDPAATEIEHWVIAKGAPEVILERLEDPPANYEELYKSFAAQGARVIALAQKRVPKEESSAMELKNASHQLVMITGDAALTACHAAASMGITDRPTLILSHTGVAVPPTDNSSALKAPLEPDSHYHWQTPDEKTTLPLSLDRRQVLELAAEWDLCISGDGLQHLQQQRSEAFFIPLAQVFARTAPEQKELILQTLREKAGMTTLMCGDGTNDVGALKAAHVGIALLAPREQKPPEAGSAPAAEASTSAPAGDAGARGGAAGRGNQLAVRGRGRGRKGELTTAGRGTNGAIVPSGAPGDKAAAAKPPGKMGKGAEMLEKYKKTGKPISPQMQRMADALDAMDSGNDGQVPMLKPGDASMASPFTAKAAGIMPCTDIIRQGRATLVTTLQMFKILGLICLQTAYSLSVQYLQGIKMGDLQLTIMAFSSAGLFFVISNAKPVAHLSPQRPHPTIFCAYTFLSILGQFAMHTFFLVFCYNSALAIMPKDEAQEPDGDFTPNLVNSVCWLVSFAVQLCTFAVNYQGEPFNISLQRNRPLFRTVQYGGLLYILLTLDLIPGLASWFSLVPVPHPLASQMVLLGAVDGILCFTWERMLRNLLPALRPPIKGYMAHLKELGRTPETTGLLEPGITSQPLDLDKLE</sequence>
<keyword evidence="15" id="KW-1185">Reference proteome</keyword>
<feature type="region of interest" description="Disordered" evidence="11">
    <location>
        <begin position="339"/>
        <end position="362"/>
    </location>
</feature>
<keyword evidence="8" id="KW-1278">Translocase</keyword>
<feature type="domain" description="P-type ATPase A" evidence="13">
    <location>
        <begin position="275"/>
        <end position="437"/>
    </location>
</feature>
<feature type="transmembrane region" description="Helical" evidence="12">
    <location>
        <begin position="51"/>
        <end position="73"/>
    </location>
</feature>
<dbReference type="PANTHER" id="PTHR45630:SF7">
    <property type="entry name" value="ENDOPLASMIC RETICULUM TRANSMEMBRANE HELIX TRANSLOCASE"/>
    <property type="match status" value="1"/>
</dbReference>
<accession>A0AAW1PIQ3</accession>
<dbReference type="GO" id="GO:0046872">
    <property type="term" value="F:metal ion binding"/>
    <property type="evidence" value="ECO:0007669"/>
    <property type="project" value="UniProtKB-KW"/>
</dbReference>
<evidence type="ECO:0000256" key="2">
    <source>
        <dbReference type="ARBA" id="ARBA00006000"/>
    </source>
</evidence>
<feature type="transmembrane region" description="Helical" evidence="12">
    <location>
        <begin position="451"/>
        <end position="471"/>
    </location>
</feature>
<dbReference type="InterPro" id="IPR008250">
    <property type="entry name" value="ATPase_P-typ_transduc_dom_A_sf"/>
</dbReference>
<dbReference type="GO" id="GO:0015662">
    <property type="term" value="F:P-type ion transporter activity"/>
    <property type="evidence" value="ECO:0007669"/>
    <property type="project" value="TreeGrafter"/>
</dbReference>
<keyword evidence="4" id="KW-0479">Metal-binding</keyword>
<comment type="subcellular location">
    <subcellularLocation>
        <location evidence="1">Membrane</location>
        <topology evidence="1">Multi-pass membrane protein</topology>
    </subcellularLocation>
</comment>
<dbReference type="Pfam" id="PF00122">
    <property type="entry name" value="E1-E2_ATPase"/>
    <property type="match status" value="1"/>
</dbReference>
<dbReference type="InterPro" id="IPR001757">
    <property type="entry name" value="P_typ_ATPase"/>
</dbReference>
<evidence type="ECO:0000256" key="4">
    <source>
        <dbReference type="ARBA" id="ARBA00022723"/>
    </source>
</evidence>
<proteinExistence type="inferred from homology"/>
<name>A0AAW1PIQ3_9CHLO</name>
<feature type="transmembrane region" description="Helical" evidence="12">
    <location>
        <begin position="1066"/>
        <end position="1087"/>
    </location>
</feature>
<dbReference type="SUPFAM" id="SSF56784">
    <property type="entry name" value="HAD-like"/>
    <property type="match status" value="1"/>
</dbReference>
<dbReference type="Proteomes" id="UP001465755">
    <property type="component" value="Unassembled WGS sequence"/>
</dbReference>
<feature type="region of interest" description="Disordered" evidence="11">
    <location>
        <begin position="878"/>
        <end position="959"/>
    </location>
</feature>
<comment type="similarity">
    <text evidence="2">Belongs to the cation transport ATPase (P-type) (TC 3.A.3) family. Type V subfamily.</text>
</comment>
<evidence type="ECO:0000256" key="6">
    <source>
        <dbReference type="ARBA" id="ARBA00022840"/>
    </source>
</evidence>
<dbReference type="GO" id="GO:0006874">
    <property type="term" value="P:intracellular calcium ion homeostasis"/>
    <property type="evidence" value="ECO:0007669"/>
    <property type="project" value="TreeGrafter"/>
</dbReference>
<keyword evidence="3 12" id="KW-0812">Transmembrane</keyword>
<dbReference type="EMBL" id="JALJOQ010000021">
    <property type="protein sequence ID" value="KAK9809301.1"/>
    <property type="molecule type" value="Genomic_DNA"/>
</dbReference>
<dbReference type="SUPFAM" id="SSF81653">
    <property type="entry name" value="Calcium ATPase, transduction domain A"/>
    <property type="match status" value="1"/>
</dbReference>
<reference evidence="14 15" key="1">
    <citation type="journal article" date="2024" name="Nat. Commun.">
        <title>Phylogenomics reveals the evolutionary origins of lichenization in chlorophyte algae.</title>
        <authorList>
            <person name="Puginier C."/>
            <person name="Libourel C."/>
            <person name="Otte J."/>
            <person name="Skaloud P."/>
            <person name="Haon M."/>
            <person name="Grisel S."/>
            <person name="Petersen M."/>
            <person name="Berrin J.G."/>
            <person name="Delaux P.M."/>
            <person name="Dal Grande F."/>
            <person name="Keller J."/>
        </authorList>
    </citation>
    <scope>NUCLEOTIDE SEQUENCE [LARGE SCALE GENOMIC DNA]</scope>
    <source>
        <strain evidence="14 15">SAG 2036</strain>
    </source>
</reference>
<organism evidence="14 15">
    <name type="scientific">Symbiochloris irregularis</name>
    <dbReference type="NCBI Taxonomy" id="706552"/>
    <lineage>
        <taxon>Eukaryota</taxon>
        <taxon>Viridiplantae</taxon>
        <taxon>Chlorophyta</taxon>
        <taxon>core chlorophytes</taxon>
        <taxon>Trebouxiophyceae</taxon>
        <taxon>Trebouxiales</taxon>
        <taxon>Trebouxiaceae</taxon>
        <taxon>Symbiochloris</taxon>
    </lineage>
</organism>
<dbReference type="GO" id="GO:0005789">
    <property type="term" value="C:endoplasmic reticulum membrane"/>
    <property type="evidence" value="ECO:0007669"/>
    <property type="project" value="TreeGrafter"/>
</dbReference>
<dbReference type="NCBIfam" id="TIGR01494">
    <property type="entry name" value="ATPase_P-type"/>
    <property type="match status" value="1"/>
</dbReference>
<dbReference type="PANTHER" id="PTHR45630">
    <property type="entry name" value="CATION-TRANSPORTING ATPASE-RELATED"/>
    <property type="match status" value="1"/>
</dbReference>
<comment type="caution">
    <text evidence="14">The sequence shown here is derived from an EMBL/GenBank/DDBJ whole genome shotgun (WGS) entry which is preliminary data.</text>
</comment>
<evidence type="ECO:0000256" key="9">
    <source>
        <dbReference type="ARBA" id="ARBA00022989"/>
    </source>
</evidence>
<dbReference type="InterPro" id="IPR006544">
    <property type="entry name" value="P-type_TPase_V"/>
</dbReference>
<feature type="compositionally biased region" description="Low complexity" evidence="11">
    <location>
        <begin position="881"/>
        <end position="900"/>
    </location>
</feature>
<evidence type="ECO:0000256" key="10">
    <source>
        <dbReference type="ARBA" id="ARBA00023136"/>
    </source>
</evidence>
<dbReference type="InterPro" id="IPR036412">
    <property type="entry name" value="HAD-like_sf"/>
</dbReference>
<dbReference type="SUPFAM" id="SSF81665">
    <property type="entry name" value="Calcium ATPase, transmembrane domain M"/>
    <property type="match status" value="1"/>
</dbReference>
<evidence type="ECO:0000256" key="12">
    <source>
        <dbReference type="SAM" id="Phobius"/>
    </source>
</evidence>
<dbReference type="Gene3D" id="3.40.1110.10">
    <property type="entry name" value="Calcium-transporting ATPase, cytoplasmic domain N"/>
    <property type="match status" value="1"/>
</dbReference>
<dbReference type="Gene3D" id="3.40.50.1000">
    <property type="entry name" value="HAD superfamily/HAD-like"/>
    <property type="match status" value="2"/>
</dbReference>
<keyword evidence="10 12" id="KW-0472">Membrane</keyword>
<dbReference type="InterPro" id="IPR023214">
    <property type="entry name" value="HAD_sf"/>
</dbReference>
<evidence type="ECO:0000256" key="8">
    <source>
        <dbReference type="ARBA" id="ARBA00022967"/>
    </source>
</evidence>
<dbReference type="Pfam" id="PF13246">
    <property type="entry name" value="Cation_ATPase"/>
    <property type="match status" value="1"/>
</dbReference>
<feature type="transmembrane region" description="Helical" evidence="12">
    <location>
        <begin position="1187"/>
        <end position="1210"/>
    </location>
</feature>
<protein>
    <recommendedName>
        <fullName evidence="13">P-type ATPase A domain-containing protein</fullName>
    </recommendedName>
</protein>
<evidence type="ECO:0000313" key="15">
    <source>
        <dbReference type="Proteomes" id="UP001465755"/>
    </source>
</evidence>
<dbReference type="PROSITE" id="PS00154">
    <property type="entry name" value="ATPASE_E1_E2"/>
    <property type="match status" value="1"/>
</dbReference>
<keyword evidence="5" id="KW-0547">Nucleotide-binding</keyword>
<keyword evidence="6" id="KW-0067">ATP-binding</keyword>
<dbReference type="Gene3D" id="1.20.1110.10">
    <property type="entry name" value="Calcium-transporting ATPase, transmembrane domain"/>
    <property type="match status" value="1"/>
</dbReference>
<evidence type="ECO:0000256" key="5">
    <source>
        <dbReference type="ARBA" id="ARBA00022741"/>
    </source>
</evidence>
<keyword evidence="7" id="KW-0460">Magnesium</keyword>